<feature type="domain" description="HNH nuclease" evidence="2">
    <location>
        <begin position="464"/>
        <end position="516"/>
    </location>
</feature>
<feature type="region of interest" description="Disordered" evidence="1">
    <location>
        <begin position="286"/>
        <end position="357"/>
    </location>
</feature>
<evidence type="ECO:0000259" key="2">
    <source>
        <dbReference type="SMART" id="SM00507"/>
    </source>
</evidence>
<organism evidence="3 4">
    <name type="scientific">Leucobacter allii</name>
    <dbReference type="NCBI Taxonomy" id="2932247"/>
    <lineage>
        <taxon>Bacteria</taxon>
        <taxon>Bacillati</taxon>
        <taxon>Actinomycetota</taxon>
        <taxon>Actinomycetes</taxon>
        <taxon>Micrococcales</taxon>
        <taxon>Microbacteriaceae</taxon>
        <taxon>Leucobacter</taxon>
    </lineage>
</organism>
<dbReference type="Proteomes" id="UP000831786">
    <property type="component" value="Chromosome"/>
</dbReference>
<protein>
    <submittedName>
        <fullName evidence="3">HNH endonuclease</fullName>
    </submittedName>
</protein>
<evidence type="ECO:0000313" key="4">
    <source>
        <dbReference type="Proteomes" id="UP000831786"/>
    </source>
</evidence>
<reference evidence="3 4" key="1">
    <citation type="submission" date="2022-04" db="EMBL/GenBank/DDBJ databases">
        <title>Leucobacter sp. isolated from rhizosphere of garlic.</title>
        <authorList>
            <person name="Won M."/>
            <person name="Lee C.-M."/>
            <person name="Woen H.-Y."/>
            <person name="Kwon S.-W."/>
        </authorList>
    </citation>
    <scope>NUCLEOTIDE SEQUENCE [LARGE SCALE GENOMIC DNA]</scope>
    <source>
        <strain evidence="3 4">H21R-40</strain>
    </source>
</reference>
<evidence type="ECO:0000313" key="3">
    <source>
        <dbReference type="EMBL" id="UOQ55819.1"/>
    </source>
</evidence>
<keyword evidence="3" id="KW-0255">Endonuclease</keyword>
<dbReference type="EMBL" id="CP095045">
    <property type="protein sequence ID" value="UOQ55819.1"/>
    <property type="molecule type" value="Genomic_DNA"/>
</dbReference>
<keyword evidence="4" id="KW-1185">Reference proteome</keyword>
<keyword evidence="3" id="KW-0378">Hydrolase</keyword>
<feature type="region of interest" description="Disordered" evidence="1">
    <location>
        <begin position="1"/>
        <end position="24"/>
    </location>
</feature>
<dbReference type="RefSeq" id="WP_244725852.1">
    <property type="nucleotide sequence ID" value="NZ_CP095045.1"/>
</dbReference>
<gene>
    <name evidence="3" type="ORF">MUN78_08835</name>
</gene>
<dbReference type="GO" id="GO:0004519">
    <property type="term" value="F:endonuclease activity"/>
    <property type="evidence" value="ECO:0007669"/>
    <property type="project" value="UniProtKB-KW"/>
</dbReference>
<dbReference type="InterPro" id="IPR003615">
    <property type="entry name" value="HNH_nuc"/>
</dbReference>
<dbReference type="SMART" id="SM00507">
    <property type="entry name" value="HNHc"/>
    <property type="match status" value="1"/>
</dbReference>
<keyword evidence="3" id="KW-0540">Nuclease</keyword>
<dbReference type="CDD" id="cd00085">
    <property type="entry name" value="HNHc"/>
    <property type="match status" value="1"/>
</dbReference>
<proteinExistence type="predicted"/>
<evidence type="ECO:0000256" key="1">
    <source>
        <dbReference type="SAM" id="MobiDB-lite"/>
    </source>
</evidence>
<name>A0ABY4FGP6_9MICO</name>
<feature type="compositionally biased region" description="Basic and acidic residues" evidence="1">
    <location>
        <begin position="295"/>
        <end position="316"/>
    </location>
</feature>
<sequence>MELSTAAASPGPEDHGDPRGAVADPLAARLDRFSAEFSQALRDAGLHGPGGSREDPAGGIVSDEALLDANRAMERLARHVEYAQVVLAGRVRAACDPALGAESLAARRGCRNATELLRRVTSASSRTLARRMRLAERVVPRTSLLGEALPARDPRVAAAFGAGVLSAECSALVSETLARTEGIASPAQLDVAEREMVAAATGSEEALAVDDDGMRVLCRAWGDALDQDGAAPDDARFEQRRGFRLGRERHGLVPVSGALLPETAALLSRLFDAINAPGAARRAVRFPMSGADPLDPGRSEAGDPGADRSDIDEPEPHGSGAARSDTERSGTRYLDADDGFPGRFVPEERAGEEPVPGASAEMLARTPDQRRHDALAAVLAAAARQPDVPRLGGAPVTVLVQVEADALESGEGSGWVHGHDGALSPIPLRSVRHSACAGAAQRVVLDAGGGIVELGGPQRIFSAHQRRAIAVRDGGCIIPGCTVPASWCEIHHVQEHARGGATHTDNGVTLCWYHHRSLDVSGWEIRMVDATPRLRPPAWIDPERRWYRSRSPVRPPGLRGAA</sequence>
<accession>A0ABY4FGP6</accession>
<dbReference type="Pfam" id="PF02720">
    <property type="entry name" value="DUF222"/>
    <property type="match status" value="2"/>
</dbReference>
<dbReference type="InterPro" id="IPR003870">
    <property type="entry name" value="DUF222"/>
</dbReference>
<dbReference type="Gene3D" id="1.10.30.50">
    <property type="match status" value="1"/>
</dbReference>